<dbReference type="SUPFAM" id="SSF53850">
    <property type="entry name" value="Periplasmic binding protein-like II"/>
    <property type="match status" value="1"/>
</dbReference>
<evidence type="ECO:0000313" key="8">
    <source>
        <dbReference type="Proteomes" id="UP001055167"/>
    </source>
</evidence>
<comment type="similarity">
    <text evidence="2">Belongs to the bacterial solute-binding protein 5 family.</text>
</comment>
<dbReference type="PANTHER" id="PTHR30290">
    <property type="entry name" value="PERIPLASMIC BINDING COMPONENT OF ABC TRANSPORTER"/>
    <property type="match status" value="1"/>
</dbReference>
<name>A0ABQ4QXJ6_9HYPH</name>
<feature type="domain" description="Solute-binding protein family 5" evidence="6">
    <location>
        <begin position="87"/>
        <end position="433"/>
    </location>
</feature>
<dbReference type="PANTHER" id="PTHR30290:SF10">
    <property type="entry name" value="PERIPLASMIC OLIGOPEPTIDE-BINDING PROTEIN-RELATED"/>
    <property type="match status" value="1"/>
</dbReference>
<dbReference type="InterPro" id="IPR030678">
    <property type="entry name" value="Peptide/Ni-bd"/>
</dbReference>
<dbReference type="CDD" id="cd08492">
    <property type="entry name" value="PBP2_NikA_DppA_OppA_like_15"/>
    <property type="match status" value="1"/>
</dbReference>
<keyword evidence="4 5" id="KW-0732">Signal</keyword>
<evidence type="ECO:0000313" key="7">
    <source>
        <dbReference type="EMBL" id="GJD49450.1"/>
    </source>
</evidence>
<dbReference type="Pfam" id="PF00496">
    <property type="entry name" value="SBP_bac_5"/>
    <property type="match status" value="1"/>
</dbReference>
<evidence type="ECO:0000256" key="4">
    <source>
        <dbReference type="ARBA" id="ARBA00022729"/>
    </source>
</evidence>
<organism evidence="7 8">
    <name type="scientific">Methylobacterium crusticola</name>
    <dbReference type="NCBI Taxonomy" id="1697972"/>
    <lineage>
        <taxon>Bacteria</taxon>
        <taxon>Pseudomonadati</taxon>
        <taxon>Pseudomonadota</taxon>
        <taxon>Alphaproteobacteria</taxon>
        <taxon>Hyphomicrobiales</taxon>
        <taxon>Methylobacteriaceae</taxon>
        <taxon>Methylobacterium</taxon>
    </lineage>
</organism>
<evidence type="ECO:0000256" key="2">
    <source>
        <dbReference type="ARBA" id="ARBA00005695"/>
    </source>
</evidence>
<evidence type="ECO:0000256" key="1">
    <source>
        <dbReference type="ARBA" id="ARBA00004418"/>
    </source>
</evidence>
<dbReference type="PIRSF" id="PIRSF002741">
    <property type="entry name" value="MppA"/>
    <property type="match status" value="1"/>
</dbReference>
<protein>
    <submittedName>
        <fullName evidence="7">Glutathione-binding protein GsiB</fullName>
    </submittedName>
</protein>
<dbReference type="InterPro" id="IPR000914">
    <property type="entry name" value="SBP_5_dom"/>
</dbReference>
<dbReference type="Gene3D" id="3.40.190.10">
    <property type="entry name" value="Periplasmic binding protein-like II"/>
    <property type="match status" value="1"/>
</dbReference>
<reference evidence="7" key="2">
    <citation type="submission" date="2021-08" db="EMBL/GenBank/DDBJ databases">
        <authorList>
            <person name="Tani A."/>
            <person name="Ola A."/>
            <person name="Ogura Y."/>
            <person name="Katsura K."/>
            <person name="Hayashi T."/>
        </authorList>
    </citation>
    <scope>NUCLEOTIDE SEQUENCE</scope>
    <source>
        <strain evidence="7">KCTC 52305</strain>
    </source>
</reference>
<keyword evidence="3" id="KW-0813">Transport</keyword>
<reference evidence="7" key="1">
    <citation type="journal article" date="2021" name="Front. Microbiol.">
        <title>Comprehensive Comparative Genomics and Phenotyping of Methylobacterium Species.</title>
        <authorList>
            <person name="Alessa O."/>
            <person name="Ogura Y."/>
            <person name="Fujitani Y."/>
            <person name="Takami H."/>
            <person name="Hayashi T."/>
            <person name="Sahin N."/>
            <person name="Tani A."/>
        </authorList>
    </citation>
    <scope>NUCLEOTIDE SEQUENCE</scope>
    <source>
        <strain evidence="7">KCTC 52305</strain>
    </source>
</reference>
<dbReference type="InterPro" id="IPR039424">
    <property type="entry name" value="SBP_5"/>
</dbReference>
<dbReference type="EMBL" id="BPQH01000006">
    <property type="protein sequence ID" value="GJD49450.1"/>
    <property type="molecule type" value="Genomic_DNA"/>
</dbReference>
<comment type="caution">
    <text evidence="7">The sequence shown here is derived from an EMBL/GenBank/DDBJ whole genome shotgun (WGS) entry which is preliminary data.</text>
</comment>
<dbReference type="Gene3D" id="3.10.105.10">
    <property type="entry name" value="Dipeptide-binding Protein, Domain 3"/>
    <property type="match status" value="1"/>
</dbReference>
<dbReference type="Proteomes" id="UP001055167">
    <property type="component" value="Unassembled WGS sequence"/>
</dbReference>
<gene>
    <name evidence="7" type="primary">gsiB_6</name>
    <name evidence="7" type="ORF">OPKNFCMD_2180</name>
</gene>
<feature type="signal peptide" evidence="5">
    <location>
        <begin position="1"/>
        <end position="38"/>
    </location>
</feature>
<keyword evidence="8" id="KW-1185">Reference proteome</keyword>
<dbReference type="RefSeq" id="WP_128561489.1">
    <property type="nucleotide sequence ID" value="NZ_BPQH01000006.1"/>
</dbReference>
<proteinExistence type="inferred from homology"/>
<sequence length="553" mass="60919">MIPPNPAPRPSPARRPGRHPGLAAAVALILGLAAAAGAAAQEDKRGGIIRYGHLQEPPCLYAGWVQAGYIQRQYADNLVARTQDGRIVPWLATDWTVSDDNLTYTFRLKPEVRFHDGTALDAAAIVVNFERWLSDDPDKVNRNAKLYVGDVVRSVTAPGPLTLRIELARPYQPFLTVLSTYFFGILSPTALARGPQELCERPVGSGPFIVEAWNRGRNVVLKRNPDYNSAPATARHAGPAYVDGIVWKFLKDNTVRYGSLLSGESDAIYDIPAVDWDEARTRFRVVQDVTGGTPTRLQLNTARPPFDDVRVRRAFAQVSERQKAVEAAFHGEIPFNGNGALSLSTPEHLKDLAQSYPYDPDAANRLLDEAGWTGRARDGIRTRDGRRLTVRLLYAGGSLITSDGILVLQILQDQARAVGFDVVLKPIPQADWFAGKGRGPDDYEAQPAYWVASSAEILKISWRPDQGGAVNANNASRFQPPVLWRLIEEADRTFDDAARLARYEEAQRLIVGEAAVVGLFPLAVTIASQPKLKDVWISSPVSEPVFHDAYFEK</sequence>
<feature type="chain" id="PRO_5045436486" evidence="5">
    <location>
        <begin position="39"/>
        <end position="553"/>
    </location>
</feature>
<evidence type="ECO:0000256" key="5">
    <source>
        <dbReference type="SAM" id="SignalP"/>
    </source>
</evidence>
<accession>A0ABQ4QXJ6</accession>
<comment type="subcellular location">
    <subcellularLocation>
        <location evidence="1">Periplasm</location>
    </subcellularLocation>
</comment>
<evidence type="ECO:0000259" key="6">
    <source>
        <dbReference type="Pfam" id="PF00496"/>
    </source>
</evidence>
<evidence type="ECO:0000256" key="3">
    <source>
        <dbReference type="ARBA" id="ARBA00022448"/>
    </source>
</evidence>